<keyword evidence="11" id="KW-0694">RNA-binding</keyword>
<evidence type="ECO:0000259" key="15">
    <source>
        <dbReference type="PROSITE" id="PS50137"/>
    </source>
</evidence>
<dbReference type="GO" id="GO:0005524">
    <property type="term" value="F:ATP binding"/>
    <property type="evidence" value="ECO:0007669"/>
    <property type="project" value="UniProtKB-UniRule"/>
</dbReference>
<evidence type="ECO:0000256" key="7">
    <source>
        <dbReference type="ARBA" id="ARBA00023193"/>
    </source>
</evidence>
<evidence type="ECO:0000256" key="11">
    <source>
        <dbReference type="PROSITE-ProRule" id="PRU00266"/>
    </source>
</evidence>
<dbReference type="EC" id="2.7.11.1" evidence="1"/>
<feature type="domain" description="DRBM" evidence="15">
    <location>
        <begin position="31"/>
        <end position="81"/>
    </location>
</feature>
<evidence type="ECO:0000256" key="2">
    <source>
        <dbReference type="ARBA" id="ARBA00022527"/>
    </source>
</evidence>
<evidence type="ECO:0000313" key="17">
    <source>
        <dbReference type="Proteomes" id="UP000549394"/>
    </source>
</evidence>
<dbReference type="InterPro" id="IPR000719">
    <property type="entry name" value="Prot_kinase_dom"/>
</dbReference>
<dbReference type="Proteomes" id="UP000549394">
    <property type="component" value="Unassembled WGS sequence"/>
</dbReference>
<organism evidence="16 17">
    <name type="scientific">Dimorphilus gyrociliatus</name>
    <dbReference type="NCBI Taxonomy" id="2664684"/>
    <lineage>
        <taxon>Eukaryota</taxon>
        <taxon>Metazoa</taxon>
        <taxon>Spiralia</taxon>
        <taxon>Lophotrochozoa</taxon>
        <taxon>Annelida</taxon>
        <taxon>Polychaeta</taxon>
        <taxon>Polychaeta incertae sedis</taxon>
        <taxon>Dinophilidae</taxon>
        <taxon>Dimorphilus</taxon>
    </lineage>
</organism>
<dbReference type="GO" id="GO:0017148">
    <property type="term" value="P:negative regulation of translation"/>
    <property type="evidence" value="ECO:0007669"/>
    <property type="project" value="UniProtKB-KW"/>
</dbReference>
<comment type="similarity">
    <text evidence="8">Belongs to the protein kinase superfamily. Ser/Thr protein kinase family. GCN2 subfamily.</text>
</comment>
<evidence type="ECO:0000256" key="3">
    <source>
        <dbReference type="ARBA" id="ARBA00022679"/>
    </source>
</evidence>
<dbReference type="InterPro" id="IPR011009">
    <property type="entry name" value="Kinase-like_dom_sf"/>
</dbReference>
<accession>A0A7I8V5B5</accession>
<dbReference type="PROSITE" id="PS00108">
    <property type="entry name" value="PROTEIN_KINASE_ST"/>
    <property type="match status" value="1"/>
</dbReference>
<dbReference type="PANTHER" id="PTHR11042:SF160">
    <property type="entry name" value="EUKARYOTIC TRANSLATION INITIATION FACTOR 2-ALPHA KINASE 1"/>
    <property type="match status" value="1"/>
</dbReference>
<keyword evidence="3" id="KW-0808">Transferase</keyword>
<feature type="coiled-coil region" evidence="13">
    <location>
        <begin position="506"/>
        <end position="540"/>
    </location>
</feature>
<dbReference type="InterPro" id="IPR050339">
    <property type="entry name" value="CC_SR_Kinase"/>
</dbReference>
<keyword evidence="5" id="KW-0418">Kinase</keyword>
<dbReference type="PROSITE" id="PS50011">
    <property type="entry name" value="PROTEIN_KINASE_DOM"/>
    <property type="match status" value="1"/>
</dbReference>
<dbReference type="OrthoDB" id="341578at2759"/>
<evidence type="ECO:0000256" key="4">
    <source>
        <dbReference type="ARBA" id="ARBA00022741"/>
    </source>
</evidence>
<evidence type="ECO:0000313" key="16">
    <source>
        <dbReference type="EMBL" id="CAD5111348.1"/>
    </source>
</evidence>
<reference evidence="16 17" key="1">
    <citation type="submission" date="2020-08" db="EMBL/GenBank/DDBJ databases">
        <authorList>
            <person name="Hejnol A."/>
        </authorList>
    </citation>
    <scope>NUCLEOTIDE SEQUENCE [LARGE SCALE GENOMIC DNA]</scope>
</reference>
<evidence type="ECO:0000256" key="12">
    <source>
        <dbReference type="PROSITE-ProRule" id="PRU10141"/>
    </source>
</evidence>
<dbReference type="PROSITE" id="PS50137">
    <property type="entry name" value="DS_RBD"/>
    <property type="match status" value="1"/>
</dbReference>
<evidence type="ECO:0000256" key="8">
    <source>
        <dbReference type="ARBA" id="ARBA00037982"/>
    </source>
</evidence>
<keyword evidence="6 12" id="KW-0067">ATP-binding</keyword>
<keyword evidence="2" id="KW-0723">Serine/threonine-protein kinase</keyword>
<dbReference type="SUPFAM" id="SSF56112">
    <property type="entry name" value="Protein kinase-like (PK-like)"/>
    <property type="match status" value="1"/>
</dbReference>
<dbReference type="SMART" id="SM00358">
    <property type="entry name" value="DSRM"/>
    <property type="match status" value="1"/>
</dbReference>
<dbReference type="Gene3D" id="3.30.200.20">
    <property type="entry name" value="Phosphorylase Kinase, domain 1"/>
    <property type="match status" value="1"/>
</dbReference>
<keyword evidence="13" id="KW-0175">Coiled coil</keyword>
<dbReference type="Gene3D" id="3.30.160.20">
    <property type="match status" value="1"/>
</dbReference>
<dbReference type="EMBL" id="CAJFCJ010000001">
    <property type="protein sequence ID" value="CAD5111348.1"/>
    <property type="molecule type" value="Genomic_DNA"/>
</dbReference>
<evidence type="ECO:0000256" key="10">
    <source>
        <dbReference type="ARBA" id="ARBA00048977"/>
    </source>
</evidence>
<comment type="catalytic activity">
    <reaction evidence="9">
        <text>L-threonyl-[protein] + ATP = O-phospho-L-threonyl-[protein] + ADP + H(+)</text>
        <dbReference type="Rhea" id="RHEA:46608"/>
        <dbReference type="Rhea" id="RHEA-COMP:11060"/>
        <dbReference type="Rhea" id="RHEA-COMP:11605"/>
        <dbReference type="ChEBI" id="CHEBI:15378"/>
        <dbReference type="ChEBI" id="CHEBI:30013"/>
        <dbReference type="ChEBI" id="CHEBI:30616"/>
        <dbReference type="ChEBI" id="CHEBI:61977"/>
        <dbReference type="ChEBI" id="CHEBI:456216"/>
        <dbReference type="EC" id="2.7.11.1"/>
    </reaction>
    <physiologicalReaction direction="left-to-right" evidence="9">
        <dbReference type="Rhea" id="RHEA:46609"/>
    </physiologicalReaction>
</comment>
<dbReference type="GO" id="GO:0003723">
    <property type="term" value="F:RNA binding"/>
    <property type="evidence" value="ECO:0007669"/>
    <property type="project" value="UniProtKB-UniRule"/>
</dbReference>
<evidence type="ECO:0000256" key="6">
    <source>
        <dbReference type="ARBA" id="ARBA00022840"/>
    </source>
</evidence>
<evidence type="ECO:0000256" key="5">
    <source>
        <dbReference type="ARBA" id="ARBA00022777"/>
    </source>
</evidence>
<evidence type="ECO:0000256" key="13">
    <source>
        <dbReference type="SAM" id="Coils"/>
    </source>
</evidence>
<feature type="binding site" evidence="12">
    <location>
        <position position="245"/>
    </location>
    <ligand>
        <name>ATP</name>
        <dbReference type="ChEBI" id="CHEBI:30616"/>
    </ligand>
</feature>
<feature type="domain" description="Protein kinase" evidence="14">
    <location>
        <begin position="215"/>
        <end position="494"/>
    </location>
</feature>
<dbReference type="Gene3D" id="1.10.510.10">
    <property type="entry name" value="Transferase(Phosphotransferase) domain 1"/>
    <property type="match status" value="1"/>
</dbReference>
<comment type="caution">
    <text evidence="16">The sequence shown here is derived from an EMBL/GenBank/DDBJ whole genome shotgun (WGS) entry which is preliminary data.</text>
</comment>
<dbReference type="InterPro" id="IPR008271">
    <property type="entry name" value="Ser/Thr_kinase_AS"/>
</dbReference>
<dbReference type="SUPFAM" id="SSF54768">
    <property type="entry name" value="dsRNA-binding domain-like"/>
    <property type="match status" value="1"/>
</dbReference>
<protein>
    <recommendedName>
        <fullName evidence="1">non-specific serine/threonine protein kinase</fullName>
        <ecNumber evidence="1">2.7.11.1</ecNumber>
    </recommendedName>
</protein>
<name>A0A7I8V5B5_9ANNE</name>
<evidence type="ECO:0000256" key="1">
    <source>
        <dbReference type="ARBA" id="ARBA00012513"/>
    </source>
</evidence>
<keyword evidence="7" id="KW-0652">Protein synthesis inhibitor</keyword>
<dbReference type="PROSITE" id="PS00107">
    <property type="entry name" value="PROTEIN_KINASE_ATP"/>
    <property type="match status" value="1"/>
</dbReference>
<dbReference type="AlphaFoldDB" id="A0A7I8V5B5"/>
<dbReference type="Pfam" id="PF00069">
    <property type="entry name" value="Pkinase"/>
    <property type="match status" value="1"/>
</dbReference>
<dbReference type="SMART" id="SM00220">
    <property type="entry name" value="S_TKc"/>
    <property type="match status" value="1"/>
</dbReference>
<sequence length="551" mass="63750">MMSSTDTNESDVVITPDTMSKFNDTFPHCRQFEFIDRDGPDHSPIYTCKVTINRISYEAKGKNKRDAQKLCAAMALADYNRRPDIFQRYEESSISIPLPSILNEINKNIAYETGIGRLNIDENVRVTLSIDDQIFEGFGPKQQVAKIRAIVETMETLWNFRFQYQTDGQPKVVLSGNALDEVTLPPKEKLQVFKFIVKEYTKDLNARELRFKKEFNINKSIGSGCYGEVYEVENKLERTVYAVKKVKIRFSELMENKLKKKSREIIELARYQHRNIVRYYTSWFEIENPTSNAIEYSTVDDIPCLNMYLQTELCVENLQKWLSRRKVTNSYSYSMEKIMLRDILKALNYLHNERVIHRDIKPSNILIADELGNMVIKLSDFGLAREVNNPCSSAANLTGGVGTIFYAAPEIYSFSYNFSSDIYSLGIVTLELFSDIADSTEKFAEAVRDLTKNRNLPYDLTSKSLYLSDTIKEMTDSDPSRRPTAATLLNSRFLFEDVESANQFTLSQCYEEIRQLNKTIELKNEEIHNLKFELAKYRLKASNILENPFQK</sequence>
<dbReference type="GO" id="GO:0004694">
    <property type="term" value="F:eukaryotic translation initiation factor 2alpha kinase activity"/>
    <property type="evidence" value="ECO:0007669"/>
    <property type="project" value="TreeGrafter"/>
</dbReference>
<comment type="catalytic activity">
    <reaction evidence="10">
        <text>L-seryl-[protein] + ATP = O-phospho-L-seryl-[protein] + ADP + H(+)</text>
        <dbReference type="Rhea" id="RHEA:17989"/>
        <dbReference type="Rhea" id="RHEA-COMP:9863"/>
        <dbReference type="Rhea" id="RHEA-COMP:11604"/>
        <dbReference type="ChEBI" id="CHEBI:15378"/>
        <dbReference type="ChEBI" id="CHEBI:29999"/>
        <dbReference type="ChEBI" id="CHEBI:30616"/>
        <dbReference type="ChEBI" id="CHEBI:83421"/>
        <dbReference type="ChEBI" id="CHEBI:456216"/>
        <dbReference type="EC" id="2.7.11.1"/>
    </reaction>
    <physiologicalReaction direction="left-to-right" evidence="10">
        <dbReference type="Rhea" id="RHEA:17990"/>
    </physiologicalReaction>
</comment>
<dbReference type="PANTHER" id="PTHR11042">
    <property type="entry name" value="EUKARYOTIC TRANSLATION INITIATION FACTOR 2-ALPHA KINASE EIF2-ALPHA KINASE -RELATED"/>
    <property type="match status" value="1"/>
</dbReference>
<keyword evidence="17" id="KW-1185">Reference proteome</keyword>
<dbReference type="Pfam" id="PF00035">
    <property type="entry name" value="dsrm"/>
    <property type="match status" value="1"/>
</dbReference>
<evidence type="ECO:0000259" key="14">
    <source>
        <dbReference type="PROSITE" id="PS50011"/>
    </source>
</evidence>
<dbReference type="CDD" id="cd00048">
    <property type="entry name" value="DSRM_SF"/>
    <property type="match status" value="1"/>
</dbReference>
<keyword evidence="4 12" id="KW-0547">Nucleotide-binding</keyword>
<gene>
    <name evidence="16" type="ORF">DGYR_LOCUS657</name>
</gene>
<evidence type="ECO:0000256" key="9">
    <source>
        <dbReference type="ARBA" id="ARBA00048659"/>
    </source>
</evidence>
<dbReference type="GO" id="GO:0005737">
    <property type="term" value="C:cytoplasm"/>
    <property type="evidence" value="ECO:0007669"/>
    <property type="project" value="TreeGrafter"/>
</dbReference>
<dbReference type="InterPro" id="IPR017441">
    <property type="entry name" value="Protein_kinase_ATP_BS"/>
</dbReference>
<dbReference type="GO" id="GO:0005634">
    <property type="term" value="C:nucleus"/>
    <property type="evidence" value="ECO:0007669"/>
    <property type="project" value="TreeGrafter"/>
</dbReference>
<proteinExistence type="inferred from homology"/>
<dbReference type="InterPro" id="IPR014720">
    <property type="entry name" value="dsRBD_dom"/>
</dbReference>